<dbReference type="PROSITE" id="PS51331">
    <property type="entry name" value="THYX"/>
    <property type="match status" value="1"/>
</dbReference>
<dbReference type="AlphaFoldDB" id="A0A521AAJ9"/>
<dbReference type="Pfam" id="PF02511">
    <property type="entry name" value="Thy1"/>
    <property type="match status" value="1"/>
</dbReference>
<dbReference type="GO" id="GO:0050660">
    <property type="term" value="F:flavin adenine dinucleotide binding"/>
    <property type="evidence" value="ECO:0007669"/>
    <property type="project" value="UniProtKB-UniRule"/>
</dbReference>
<dbReference type="InterPro" id="IPR003669">
    <property type="entry name" value="Thymidylate_synthase_ThyX"/>
</dbReference>
<dbReference type="OrthoDB" id="9780625at2"/>
<dbReference type="GO" id="GO:0070402">
    <property type="term" value="F:NADPH binding"/>
    <property type="evidence" value="ECO:0007669"/>
    <property type="project" value="TreeGrafter"/>
</dbReference>
<evidence type="ECO:0000313" key="3">
    <source>
        <dbReference type="Proteomes" id="UP000317315"/>
    </source>
</evidence>
<proteinExistence type="predicted"/>
<dbReference type="GO" id="GO:0050797">
    <property type="term" value="F:thymidylate synthase (FAD) activity"/>
    <property type="evidence" value="ECO:0007669"/>
    <property type="project" value="UniProtKB-UniRule"/>
</dbReference>
<evidence type="ECO:0000313" key="2">
    <source>
        <dbReference type="EMBL" id="SMO31824.1"/>
    </source>
</evidence>
<keyword evidence="3" id="KW-1185">Reference proteome</keyword>
<dbReference type="CDD" id="cd20175">
    <property type="entry name" value="ThyX"/>
    <property type="match status" value="1"/>
</dbReference>
<dbReference type="GO" id="GO:0004799">
    <property type="term" value="F:thymidylate synthase activity"/>
    <property type="evidence" value="ECO:0007669"/>
    <property type="project" value="TreeGrafter"/>
</dbReference>
<protein>
    <recommendedName>
        <fullName evidence="1">FAD-dependent thymidylate synthase</fullName>
        <ecNumber evidence="1">2.1.1.148</ecNumber>
    </recommendedName>
</protein>
<dbReference type="PANTHER" id="PTHR34934:SF1">
    <property type="entry name" value="FLAVIN-DEPENDENT THYMIDYLATE SYNTHASE"/>
    <property type="match status" value="1"/>
</dbReference>
<dbReference type="PANTHER" id="PTHR34934">
    <property type="entry name" value="FLAVIN-DEPENDENT THYMIDYLATE SYNTHASE"/>
    <property type="match status" value="1"/>
</dbReference>
<organism evidence="2 3">
    <name type="scientific">Balnearium lithotrophicum</name>
    <dbReference type="NCBI Taxonomy" id="223788"/>
    <lineage>
        <taxon>Bacteria</taxon>
        <taxon>Pseudomonadati</taxon>
        <taxon>Aquificota</taxon>
        <taxon>Aquificia</taxon>
        <taxon>Desulfurobacteriales</taxon>
        <taxon>Desulfurobacteriaceae</taxon>
        <taxon>Balnearium</taxon>
    </lineage>
</organism>
<dbReference type="GO" id="GO:0006231">
    <property type="term" value="P:dTMP biosynthetic process"/>
    <property type="evidence" value="ECO:0007669"/>
    <property type="project" value="UniProtKB-UniRule"/>
</dbReference>
<dbReference type="EC" id="2.1.1.148" evidence="1"/>
<dbReference type="Proteomes" id="UP000317315">
    <property type="component" value="Unassembled WGS sequence"/>
</dbReference>
<gene>
    <name evidence="2" type="ORF">SAMN06269117_10115</name>
</gene>
<reference evidence="2 3" key="1">
    <citation type="submission" date="2017-05" db="EMBL/GenBank/DDBJ databases">
        <authorList>
            <person name="Varghese N."/>
            <person name="Submissions S."/>
        </authorList>
    </citation>
    <scope>NUCLEOTIDE SEQUENCE [LARGE SCALE GENOMIC DNA]</scope>
    <source>
        <strain evidence="2 3">DSM 16304</strain>
    </source>
</reference>
<dbReference type="InterPro" id="IPR036098">
    <property type="entry name" value="Thymidylate_synthase_ThyX_sf"/>
</dbReference>
<dbReference type="SUPFAM" id="SSF69796">
    <property type="entry name" value="Thymidylate synthase-complementing protein Thy1"/>
    <property type="match status" value="1"/>
</dbReference>
<dbReference type="Gene3D" id="3.30.1360.170">
    <property type="match status" value="1"/>
</dbReference>
<accession>A0A521AAJ9</accession>
<dbReference type="RefSeq" id="WP_142933288.1">
    <property type="nucleotide sequence ID" value="NZ_FXTM01000001.1"/>
</dbReference>
<sequence>MRVILLSCNTPDLKEISEKHRHFSFTFLVDGISRACSHQLVRHRPASYSQQSQRYVSMENFPYVKPKSLEGIEVSMEGRNYNYDEVMEFLGKVYSKFVEAGAPKEDARFVLPNACATRVLFTMNGEELVHFLRLRTCSRAQWEIREMAIKMLIELRRKFPELFKNVGPNCYYLGYCTEGKKSCGRPDEVRKFFKNLEEVNVQNN</sequence>
<dbReference type="EMBL" id="FXTM01000001">
    <property type="protein sequence ID" value="SMO31824.1"/>
    <property type="molecule type" value="Genomic_DNA"/>
</dbReference>
<name>A0A521AAJ9_9BACT</name>
<dbReference type="NCBIfam" id="TIGR02170">
    <property type="entry name" value="thyX"/>
    <property type="match status" value="1"/>
</dbReference>
<evidence type="ECO:0000256" key="1">
    <source>
        <dbReference type="NCBIfam" id="TIGR02170"/>
    </source>
</evidence>